<proteinExistence type="predicted"/>
<evidence type="ECO:0000313" key="2">
    <source>
        <dbReference type="EMBL" id="SON52441.1"/>
    </source>
</evidence>
<keyword evidence="3" id="KW-1185">Reference proteome</keyword>
<name>A0A2N8ZKK3_9VIBR</name>
<keyword evidence="1" id="KW-1133">Transmembrane helix</keyword>
<dbReference type="AlphaFoldDB" id="A0A2N8ZKK3"/>
<dbReference type="KEGG" id="vta:B0830"/>
<dbReference type="OrthoDB" id="5880783at2"/>
<feature type="transmembrane region" description="Helical" evidence="1">
    <location>
        <begin position="45"/>
        <end position="77"/>
    </location>
</feature>
<dbReference type="Proteomes" id="UP000235828">
    <property type="component" value="Chromosome B"/>
</dbReference>
<sequence>MFKKVEAPHMTSSGLKVGDSVIAIAKMDRLYVKNYTALDKVKRSLVVALVFSFFGLLVHPLYLGLPLFVLILALAYWKAPEVELRALMVPSSDMAAVDTGLHKSNDPHVYQNVVEKFHALKSYEELIAHHDDDMDE</sequence>
<dbReference type="RefSeq" id="WP_102524686.1">
    <property type="nucleotide sequence ID" value="NZ_LT960612.1"/>
</dbReference>
<reference evidence="2 3" key="1">
    <citation type="submission" date="2017-10" db="EMBL/GenBank/DDBJ databases">
        <authorList>
            <person name="Banno H."/>
            <person name="Chua N.-H."/>
        </authorList>
    </citation>
    <scope>NUCLEOTIDE SEQUENCE [LARGE SCALE GENOMIC DNA]</scope>
    <source>
        <strain evidence="2">Vibrio tapetis CECT4600</strain>
    </source>
</reference>
<keyword evidence="1" id="KW-0812">Transmembrane</keyword>
<accession>A0A2N8ZKK3</accession>
<gene>
    <name evidence="2" type="ORF">VTAP4600_B0830</name>
</gene>
<keyword evidence="1" id="KW-0472">Membrane</keyword>
<dbReference type="EMBL" id="LT960612">
    <property type="protein sequence ID" value="SON52441.1"/>
    <property type="molecule type" value="Genomic_DNA"/>
</dbReference>
<evidence type="ECO:0000313" key="3">
    <source>
        <dbReference type="Proteomes" id="UP000235828"/>
    </source>
</evidence>
<organism evidence="2 3">
    <name type="scientific">Vibrio tapetis subsp. tapetis</name>
    <dbReference type="NCBI Taxonomy" id="1671868"/>
    <lineage>
        <taxon>Bacteria</taxon>
        <taxon>Pseudomonadati</taxon>
        <taxon>Pseudomonadota</taxon>
        <taxon>Gammaproteobacteria</taxon>
        <taxon>Vibrionales</taxon>
        <taxon>Vibrionaceae</taxon>
        <taxon>Vibrio</taxon>
    </lineage>
</organism>
<evidence type="ECO:0000256" key="1">
    <source>
        <dbReference type="SAM" id="Phobius"/>
    </source>
</evidence>
<protein>
    <submittedName>
        <fullName evidence="2">Uncharacterized protein</fullName>
    </submittedName>
</protein>